<feature type="transmembrane region" description="Helical" evidence="1">
    <location>
        <begin position="6"/>
        <end position="25"/>
    </location>
</feature>
<reference evidence="2 3" key="1">
    <citation type="submission" date="2020-01" db="EMBL/GenBank/DDBJ databases">
        <title>Draft genome assembly of Ensifer adhaerens T173.</title>
        <authorList>
            <person name="Craig J.E."/>
            <person name="Stinchcombe J.R."/>
        </authorList>
    </citation>
    <scope>NUCLEOTIDE SEQUENCE [LARGE SCALE GENOMIC DNA]</scope>
    <source>
        <strain evidence="2 3">T173</strain>
    </source>
</reference>
<keyword evidence="1" id="KW-1133">Transmembrane helix</keyword>
<comment type="caution">
    <text evidence="2">The sequence shown here is derived from an EMBL/GenBank/DDBJ whole genome shotgun (WGS) entry which is preliminary data.</text>
</comment>
<gene>
    <name evidence="2" type="ORF">GFB56_28455</name>
</gene>
<dbReference type="AlphaFoldDB" id="A0AAW4FTD5"/>
<dbReference type="RefSeq" id="WP_107028007.1">
    <property type="nucleotide sequence ID" value="NZ_CP083373.1"/>
</dbReference>
<protein>
    <submittedName>
        <fullName evidence="2">Exopeptide</fullName>
    </submittedName>
</protein>
<evidence type="ECO:0000313" key="3">
    <source>
        <dbReference type="Proteomes" id="UP000744980"/>
    </source>
</evidence>
<keyword evidence="1" id="KW-0472">Membrane</keyword>
<name>A0AAW4FTD5_9HYPH</name>
<keyword evidence="3" id="KW-1185">Reference proteome</keyword>
<proteinExistence type="predicted"/>
<dbReference type="Proteomes" id="UP000744980">
    <property type="component" value="Unassembled WGS sequence"/>
</dbReference>
<keyword evidence="1" id="KW-0812">Transmembrane</keyword>
<accession>A0AAW4FTD5</accession>
<dbReference type="EMBL" id="WXFA01000030">
    <property type="protein sequence ID" value="MBM3094677.1"/>
    <property type="molecule type" value="Genomic_DNA"/>
</dbReference>
<evidence type="ECO:0000256" key="1">
    <source>
        <dbReference type="SAM" id="Phobius"/>
    </source>
</evidence>
<organism evidence="2 3">
    <name type="scientific">Ensifer canadensis</name>
    <dbReference type="NCBI Taxonomy" id="555315"/>
    <lineage>
        <taxon>Bacteria</taxon>
        <taxon>Pseudomonadati</taxon>
        <taxon>Pseudomonadota</taxon>
        <taxon>Alphaproteobacteria</taxon>
        <taxon>Hyphomicrobiales</taxon>
        <taxon>Rhizobiaceae</taxon>
        <taxon>Sinorhizobium/Ensifer group</taxon>
        <taxon>Ensifer</taxon>
    </lineage>
</organism>
<sequence>MDKSGLIFIVLLCILVGIVLGIMAFEPEFGSETAPTPPITR</sequence>
<evidence type="ECO:0000313" key="2">
    <source>
        <dbReference type="EMBL" id="MBM3094677.1"/>
    </source>
</evidence>